<dbReference type="Pfam" id="PF10452">
    <property type="entry name" value="TCO89"/>
    <property type="match status" value="1"/>
</dbReference>
<dbReference type="Proteomes" id="UP000242180">
    <property type="component" value="Unassembled WGS sequence"/>
</dbReference>
<evidence type="ECO:0000313" key="3">
    <source>
        <dbReference type="Proteomes" id="UP000242180"/>
    </source>
</evidence>
<comment type="caution">
    <text evidence="2">The sequence shown here is derived from an EMBL/GenBank/DDBJ whole genome shotgun (WGS) entry which is preliminary data.</text>
</comment>
<feature type="compositionally biased region" description="Polar residues" evidence="1">
    <location>
        <begin position="101"/>
        <end position="112"/>
    </location>
</feature>
<accession>A0A1X2HTA8</accession>
<proteinExistence type="predicted"/>
<sequence>MRYATPQLTPTHAVMQSPLHPQQHQTSQPPVMSRTQHKLMLQRQSFLADDKDYLEHPNNMRRLTKELDRVNREYRFVRHFEDPLAESFRRVASSSPPPNLYMNNNSYNTSSAEHPAYYRTSPSPPPRLNRRSSAQECLLAVKDQPEEHPKGFLSRLFNNNASSSTSTSSSSSSTASTHSCGYTNYPTGASSINCHPLAAPLQPPPPPFSNALATTSTTNPRRVT</sequence>
<dbReference type="GO" id="GO:0000329">
    <property type="term" value="C:fungal-type vacuole membrane"/>
    <property type="evidence" value="ECO:0007669"/>
    <property type="project" value="TreeGrafter"/>
</dbReference>
<feature type="region of interest" description="Disordered" evidence="1">
    <location>
        <begin position="196"/>
        <end position="224"/>
    </location>
</feature>
<reference evidence="2 3" key="1">
    <citation type="submission" date="2016-07" db="EMBL/GenBank/DDBJ databases">
        <title>Pervasive Adenine N6-methylation of Active Genes in Fungi.</title>
        <authorList>
            <consortium name="DOE Joint Genome Institute"/>
            <person name="Mondo S.J."/>
            <person name="Dannebaum R.O."/>
            <person name="Kuo R.C."/>
            <person name="Labutti K."/>
            <person name="Haridas S."/>
            <person name="Kuo A."/>
            <person name="Salamov A."/>
            <person name="Ahrendt S.R."/>
            <person name="Lipzen A."/>
            <person name="Sullivan W."/>
            <person name="Andreopoulos W.B."/>
            <person name="Clum A."/>
            <person name="Lindquist E."/>
            <person name="Daum C."/>
            <person name="Ramamoorthy G.K."/>
            <person name="Gryganskyi A."/>
            <person name="Culley D."/>
            <person name="Magnuson J.K."/>
            <person name="James T.Y."/>
            <person name="O'Malley M.A."/>
            <person name="Stajich J.E."/>
            <person name="Spatafora J.W."/>
            <person name="Visel A."/>
            <person name="Grigoriev I.V."/>
        </authorList>
    </citation>
    <scope>NUCLEOTIDE SEQUENCE [LARGE SCALE GENOMIC DNA]</scope>
    <source>
        <strain evidence="2 3">NRRL 2496</strain>
    </source>
</reference>
<dbReference type="GO" id="GO:0031929">
    <property type="term" value="P:TOR signaling"/>
    <property type="evidence" value="ECO:0007669"/>
    <property type="project" value="InterPro"/>
</dbReference>
<feature type="region of interest" description="Disordered" evidence="1">
    <location>
        <begin position="1"/>
        <end position="29"/>
    </location>
</feature>
<dbReference type="PANTHER" id="PTHR22794">
    <property type="entry name" value="THAP DOMAIN PROTEIN 11"/>
    <property type="match status" value="1"/>
</dbReference>
<evidence type="ECO:0000256" key="1">
    <source>
        <dbReference type="SAM" id="MobiDB-lite"/>
    </source>
</evidence>
<dbReference type="PANTHER" id="PTHR22794:SF2">
    <property type="entry name" value="THAP DOMAIN-CONTAINING PROTEIN 11"/>
    <property type="match status" value="1"/>
</dbReference>
<feature type="compositionally biased region" description="Polar residues" evidence="1">
    <location>
        <begin position="19"/>
        <end position="29"/>
    </location>
</feature>
<name>A0A1X2HTA8_SYNRA</name>
<dbReference type="InParanoid" id="A0A1X2HTA8"/>
<feature type="compositionally biased region" description="Polar residues" evidence="1">
    <location>
        <begin position="1"/>
        <end position="10"/>
    </location>
</feature>
<keyword evidence="3" id="KW-1185">Reference proteome</keyword>
<feature type="region of interest" description="Disordered" evidence="1">
    <location>
        <begin position="89"/>
        <end position="132"/>
    </location>
</feature>
<dbReference type="GO" id="GO:0031931">
    <property type="term" value="C:TORC1 complex"/>
    <property type="evidence" value="ECO:0007669"/>
    <property type="project" value="InterPro"/>
</dbReference>
<dbReference type="InterPro" id="IPR018857">
    <property type="entry name" value="TORC1_cplx_su_TCO89"/>
</dbReference>
<organism evidence="2 3">
    <name type="scientific">Syncephalastrum racemosum</name>
    <name type="common">Filamentous fungus</name>
    <dbReference type="NCBI Taxonomy" id="13706"/>
    <lineage>
        <taxon>Eukaryota</taxon>
        <taxon>Fungi</taxon>
        <taxon>Fungi incertae sedis</taxon>
        <taxon>Mucoromycota</taxon>
        <taxon>Mucoromycotina</taxon>
        <taxon>Mucoromycetes</taxon>
        <taxon>Mucorales</taxon>
        <taxon>Syncephalastraceae</taxon>
        <taxon>Syncephalastrum</taxon>
    </lineage>
</organism>
<feature type="compositionally biased region" description="Polar residues" evidence="1">
    <location>
        <begin position="211"/>
        <end position="224"/>
    </location>
</feature>
<evidence type="ECO:0000313" key="2">
    <source>
        <dbReference type="EMBL" id="ORZ02789.1"/>
    </source>
</evidence>
<dbReference type="OrthoDB" id="5430106at2759"/>
<dbReference type="AlphaFoldDB" id="A0A1X2HTA8"/>
<protein>
    <submittedName>
        <fullName evidence="2">Uncharacterized protein</fullName>
    </submittedName>
</protein>
<dbReference type="EMBL" id="MCGN01000001">
    <property type="protein sequence ID" value="ORZ02789.1"/>
    <property type="molecule type" value="Genomic_DNA"/>
</dbReference>
<gene>
    <name evidence="2" type="ORF">BCR43DRAFT_500776</name>
</gene>